<dbReference type="InterPro" id="IPR036063">
    <property type="entry name" value="Smr_dom_sf"/>
</dbReference>
<protein>
    <submittedName>
        <fullName evidence="3">Smr domain-containing protein</fullName>
    </submittedName>
</protein>
<dbReference type="Pfam" id="PF01713">
    <property type="entry name" value="Smr"/>
    <property type="match status" value="1"/>
</dbReference>
<dbReference type="EMBL" id="FQXT01000001">
    <property type="protein sequence ID" value="SHH36602.1"/>
    <property type="molecule type" value="Genomic_DNA"/>
</dbReference>
<accession>A0A1M5SDD2</accession>
<dbReference type="AlphaFoldDB" id="A0A1M5SDD2"/>
<name>A0A1M5SDD2_9FLAO</name>
<dbReference type="Proteomes" id="UP000184240">
    <property type="component" value="Unassembled WGS sequence"/>
</dbReference>
<evidence type="ECO:0000313" key="3">
    <source>
        <dbReference type="EMBL" id="SHH36602.1"/>
    </source>
</evidence>
<feature type="domain" description="Smr" evidence="1">
    <location>
        <begin position="115"/>
        <end position="178"/>
    </location>
</feature>
<dbReference type="PROSITE" id="PS50828">
    <property type="entry name" value="SMR"/>
    <property type="match status" value="1"/>
</dbReference>
<organism evidence="3 4">
    <name type="scientific">Leeuwenhoekiella palythoae</name>
    <dbReference type="NCBI Taxonomy" id="573501"/>
    <lineage>
        <taxon>Bacteria</taxon>
        <taxon>Pseudomonadati</taxon>
        <taxon>Bacteroidota</taxon>
        <taxon>Flavobacteriia</taxon>
        <taxon>Flavobacteriales</taxon>
        <taxon>Flavobacteriaceae</taxon>
        <taxon>Leeuwenhoekiella</taxon>
    </lineage>
</organism>
<reference evidence="2 5" key="3">
    <citation type="submission" date="2018-07" db="EMBL/GenBank/DDBJ databases">
        <title>Leeuwenhoekiella genomics.</title>
        <authorList>
            <person name="Tahon G."/>
            <person name="Willems A."/>
        </authorList>
    </citation>
    <scope>NUCLEOTIDE SEQUENCE [LARGE SCALE GENOMIC DNA]</scope>
    <source>
        <strain evidence="2 5">LMG 24856</strain>
    </source>
</reference>
<dbReference type="Proteomes" id="UP000290037">
    <property type="component" value="Unassembled WGS sequence"/>
</dbReference>
<dbReference type="OrthoDB" id="1524810at2"/>
<dbReference type="InterPro" id="IPR002625">
    <property type="entry name" value="Smr_dom"/>
</dbReference>
<evidence type="ECO:0000313" key="2">
    <source>
        <dbReference type="EMBL" id="RXG28992.1"/>
    </source>
</evidence>
<dbReference type="Gene3D" id="3.30.1370.110">
    <property type="match status" value="1"/>
</dbReference>
<dbReference type="RefSeq" id="WP_072979098.1">
    <property type="nucleotide sequence ID" value="NZ_FQXT01000001.1"/>
</dbReference>
<dbReference type="STRING" id="573501.SAMN04487999_0022"/>
<reference evidence="4" key="1">
    <citation type="submission" date="2016-11" db="EMBL/GenBank/DDBJ databases">
        <authorList>
            <person name="Varghese N."/>
            <person name="Submissions S."/>
        </authorList>
    </citation>
    <scope>NUCLEOTIDE SEQUENCE [LARGE SCALE GENOMIC DNA]</scope>
    <source>
        <strain evidence="4">DSM 19859</strain>
    </source>
</reference>
<evidence type="ECO:0000313" key="4">
    <source>
        <dbReference type="Proteomes" id="UP000184240"/>
    </source>
</evidence>
<reference evidence="3" key="2">
    <citation type="submission" date="2016-11" db="EMBL/GenBank/DDBJ databases">
        <authorList>
            <person name="Jaros S."/>
            <person name="Januszkiewicz K."/>
            <person name="Wedrychowicz H."/>
        </authorList>
    </citation>
    <scope>NUCLEOTIDE SEQUENCE [LARGE SCALE GENOMIC DNA]</scope>
    <source>
        <strain evidence="3">DSM 19859</strain>
    </source>
</reference>
<gene>
    <name evidence="2" type="ORF">DSM01_2454</name>
    <name evidence="3" type="ORF">SAMN04487999_0022</name>
</gene>
<evidence type="ECO:0000313" key="5">
    <source>
        <dbReference type="Proteomes" id="UP000290037"/>
    </source>
</evidence>
<sequence length="185" mass="21294">MSSQYKIGQGVTLLDDDLSGVITKIEGEKILIISKDGFEFEVSIKEIVPNKMLDLEFDDDFDDMINEKEKAYSKRKKQPIKNKGVLPPMEVDLHIHHLTKSESGMSAHDKLNLQVDTARRKLEYAILKRIQRVVFIHGVGEGVLRAELEYLFSRYDTVKFYDADYQKYGLGATEVYLYQNSKHTS</sequence>
<dbReference type="EMBL" id="QOVN01000004">
    <property type="protein sequence ID" value="RXG28992.1"/>
    <property type="molecule type" value="Genomic_DNA"/>
</dbReference>
<proteinExistence type="predicted"/>
<keyword evidence="5" id="KW-1185">Reference proteome</keyword>
<evidence type="ECO:0000259" key="1">
    <source>
        <dbReference type="PROSITE" id="PS50828"/>
    </source>
</evidence>